<evidence type="ECO:0000256" key="1">
    <source>
        <dbReference type="SAM" id="Phobius"/>
    </source>
</evidence>
<feature type="transmembrane region" description="Helical" evidence="1">
    <location>
        <begin position="63"/>
        <end position="83"/>
    </location>
</feature>
<proteinExistence type="predicted"/>
<keyword evidence="1" id="KW-0812">Transmembrane</keyword>
<evidence type="ECO:0000313" key="3">
    <source>
        <dbReference type="Proteomes" id="UP001151760"/>
    </source>
</evidence>
<dbReference type="Proteomes" id="UP001151760">
    <property type="component" value="Unassembled WGS sequence"/>
</dbReference>
<comment type="caution">
    <text evidence="2">The sequence shown here is derived from an EMBL/GenBank/DDBJ whole genome shotgun (WGS) entry which is preliminary data.</text>
</comment>
<keyword evidence="1" id="KW-1133">Transmembrane helix</keyword>
<name>A0ABQ5EUU5_9ASTR</name>
<keyword evidence="1" id="KW-0472">Membrane</keyword>
<keyword evidence="3" id="KW-1185">Reference proteome</keyword>
<evidence type="ECO:0000313" key="2">
    <source>
        <dbReference type="EMBL" id="GJT54629.1"/>
    </source>
</evidence>
<accession>A0ABQ5EUU5</accession>
<feature type="transmembrane region" description="Helical" evidence="1">
    <location>
        <begin position="37"/>
        <end position="57"/>
    </location>
</feature>
<organism evidence="2 3">
    <name type="scientific">Tanacetum coccineum</name>
    <dbReference type="NCBI Taxonomy" id="301880"/>
    <lineage>
        <taxon>Eukaryota</taxon>
        <taxon>Viridiplantae</taxon>
        <taxon>Streptophyta</taxon>
        <taxon>Embryophyta</taxon>
        <taxon>Tracheophyta</taxon>
        <taxon>Spermatophyta</taxon>
        <taxon>Magnoliopsida</taxon>
        <taxon>eudicotyledons</taxon>
        <taxon>Gunneridae</taxon>
        <taxon>Pentapetalae</taxon>
        <taxon>asterids</taxon>
        <taxon>campanulids</taxon>
        <taxon>Asterales</taxon>
        <taxon>Asteraceae</taxon>
        <taxon>Asteroideae</taxon>
        <taxon>Anthemideae</taxon>
        <taxon>Anthemidinae</taxon>
        <taxon>Tanacetum</taxon>
    </lineage>
</organism>
<gene>
    <name evidence="2" type="ORF">Tco_0989683</name>
</gene>
<reference evidence="2" key="1">
    <citation type="journal article" date="2022" name="Int. J. Mol. Sci.">
        <title>Draft Genome of Tanacetum Coccineum: Genomic Comparison of Closely Related Tanacetum-Family Plants.</title>
        <authorList>
            <person name="Yamashiro T."/>
            <person name="Shiraishi A."/>
            <person name="Nakayama K."/>
            <person name="Satake H."/>
        </authorList>
    </citation>
    <scope>NUCLEOTIDE SEQUENCE</scope>
</reference>
<reference evidence="2" key="2">
    <citation type="submission" date="2022-01" db="EMBL/GenBank/DDBJ databases">
        <authorList>
            <person name="Yamashiro T."/>
            <person name="Shiraishi A."/>
            <person name="Satake H."/>
            <person name="Nakayama K."/>
        </authorList>
    </citation>
    <scope>NUCLEOTIDE SEQUENCE</scope>
</reference>
<dbReference type="EMBL" id="BQNB010016688">
    <property type="protein sequence ID" value="GJT54629.1"/>
    <property type="molecule type" value="Genomic_DNA"/>
</dbReference>
<sequence>MDYRILYGAALGIKSIWNSLLAQTGGEDQAVLTHDHLVANITFAYIGSTSFCLSVVVADDVDVAIVGVAVVVVAGELLLGICFPTGHGSSSLTVPVANVTLFSSAHLLRENTDSVRSNQRIRPTTPSVPLK</sequence>
<protein>
    <submittedName>
        <fullName evidence="2">Uncharacterized protein</fullName>
    </submittedName>
</protein>